<name>A0A6V7WRP9_MELEN</name>
<dbReference type="EMBL" id="CAJEWN010000762">
    <property type="protein sequence ID" value="CAD2189667.1"/>
    <property type="molecule type" value="Genomic_DNA"/>
</dbReference>
<evidence type="ECO:0000313" key="2">
    <source>
        <dbReference type="Proteomes" id="UP000580250"/>
    </source>
</evidence>
<sequence>MKVIKWKIGEIGQKWLRKRKATNTLKQGLQKMALQDKMKREERKNWKKELKAIGEKVLKVIMKF</sequence>
<evidence type="ECO:0000313" key="1">
    <source>
        <dbReference type="EMBL" id="CAD2189667.1"/>
    </source>
</evidence>
<dbReference type="Proteomes" id="UP000580250">
    <property type="component" value="Unassembled WGS sequence"/>
</dbReference>
<protein>
    <submittedName>
        <fullName evidence="1">Uncharacterized protein</fullName>
    </submittedName>
</protein>
<accession>A0A6V7WRP9</accession>
<dbReference type="AlphaFoldDB" id="A0A6V7WRP9"/>
<organism evidence="1 2">
    <name type="scientific">Meloidogyne enterolobii</name>
    <name type="common">Root-knot nematode worm</name>
    <name type="synonym">Meloidogyne mayaguensis</name>
    <dbReference type="NCBI Taxonomy" id="390850"/>
    <lineage>
        <taxon>Eukaryota</taxon>
        <taxon>Metazoa</taxon>
        <taxon>Ecdysozoa</taxon>
        <taxon>Nematoda</taxon>
        <taxon>Chromadorea</taxon>
        <taxon>Rhabditida</taxon>
        <taxon>Tylenchina</taxon>
        <taxon>Tylenchomorpha</taxon>
        <taxon>Tylenchoidea</taxon>
        <taxon>Meloidogynidae</taxon>
        <taxon>Meloidogyninae</taxon>
        <taxon>Meloidogyne</taxon>
    </lineage>
</organism>
<gene>
    <name evidence="1" type="ORF">MENT_LOCUS42399</name>
</gene>
<comment type="caution">
    <text evidence="1">The sequence shown here is derived from an EMBL/GenBank/DDBJ whole genome shotgun (WGS) entry which is preliminary data.</text>
</comment>
<proteinExistence type="predicted"/>
<reference evidence="1 2" key="1">
    <citation type="submission" date="2020-08" db="EMBL/GenBank/DDBJ databases">
        <authorList>
            <person name="Koutsovoulos G."/>
            <person name="Danchin GJ E."/>
        </authorList>
    </citation>
    <scope>NUCLEOTIDE SEQUENCE [LARGE SCALE GENOMIC DNA]</scope>
</reference>